<protein>
    <submittedName>
        <fullName evidence="1">Uncharacterized protein</fullName>
    </submittedName>
</protein>
<evidence type="ECO:0000313" key="2">
    <source>
        <dbReference type="Proteomes" id="UP001207468"/>
    </source>
</evidence>
<dbReference type="Proteomes" id="UP001207468">
    <property type="component" value="Unassembled WGS sequence"/>
</dbReference>
<comment type="caution">
    <text evidence="1">The sequence shown here is derived from an EMBL/GenBank/DDBJ whole genome shotgun (WGS) entry which is preliminary data.</text>
</comment>
<dbReference type="EMBL" id="JAGFNK010000465">
    <property type="protein sequence ID" value="KAI9449913.1"/>
    <property type="molecule type" value="Genomic_DNA"/>
</dbReference>
<organism evidence="1 2">
    <name type="scientific">Russula earlei</name>
    <dbReference type="NCBI Taxonomy" id="71964"/>
    <lineage>
        <taxon>Eukaryota</taxon>
        <taxon>Fungi</taxon>
        <taxon>Dikarya</taxon>
        <taxon>Basidiomycota</taxon>
        <taxon>Agaricomycotina</taxon>
        <taxon>Agaricomycetes</taxon>
        <taxon>Russulales</taxon>
        <taxon>Russulaceae</taxon>
        <taxon>Russula</taxon>
    </lineage>
</organism>
<evidence type="ECO:0000313" key="1">
    <source>
        <dbReference type="EMBL" id="KAI9449913.1"/>
    </source>
</evidence>
<reference evidence="1" key="1">
    <citation type="submission" date="2021-03" db="EMBL/GenBank/DDBJ databases">
        <title>Evolutionary priming and transition to the ectomycorrhizal habit in an iconic lineage of mushroom-forming fungi: is preadaptation a requirement?</title>
        <authorList>
            <consortium name="DOE Joint Genome Institute"/>
            <person name="Looney B.P."/>
            <person name="Miyauchi S."/>
            <person name="Morin E."/>
            <person name="Drula E."/>
            <person name="Courty P.E."/>
            <person name="Chicoki N."/>
            <person name="Fauchery L."/>
            <person name="Kohler A."/>
            <person name="Kuo A."/>
            <person name="LaButti K."/>
            <person name="Pangilinan J."/>
            <person name="Lipzen A."/>
            <person name="Riley R."/>
            <person name="Andreopoulos W."/>
            <person name="He G."/>
            <person name="Johnson J."/>
            <person name="Barry K.W."/>
            <person name="Grigoriev I.V."/>
            <person name="Nagy L."/>
            <person name="Hibbett D."/>
            <person name="Henrissat B."/>
            <person name="Matheny P.B."/>
            <person name="Labbe J."/>
            <person name="Martin A.F."/>
        </authorList>
    </citation>
    <scope>NUCLEOTIDE SEQUENCE</scope>
    <source>
        <strain evidence="1">BPL698</strain>
    </source>
</reference>
<sequence length="151" mass="16957">MRHVLAIFCLGVGIAPLFAHASGTQKPGELKPPDKHASKDHEDLTTKLNNNIFDKEGYNGPTRHKMEMERLGRNFNRLNKDRDGKFDKVDKLKLENGHPGIDDFEYDTIRKEYGNSVKSTLTDASSLQSHHSSEGIVSLLNALEKADKGHY</sequence>
<gene>
    <name evidence="1" type="ORF">F5148DRAFT_1245363</name>
</gene>
<proteinExistence type="predicted"/>
<accession>A0ACC0TUV5</accession>
<name>A0ACC0TUV5_9AGAM</name>
<keyword evidence="2" id="KW-1185">Reference proteome</keyword>